<evidence type="ECO:0000313" key="2">
    <source>
        <dbReference type="EMBL" id="CDP38556.1"/>
    </source>
</evidence>
<feature type="compositionally biased region" description="Basic and acidic residues" evidence="1">
    <location>
        <begin position="857"/>
        <end position="872"/>
    </location>
</feature>
<feature type="compositionally biased region" description="Low complexity" evidence="1">
    <location>
        <begin position="1214"/>
        <end position="1225"/>
    </location>
</feature>
<feature type="compositionally biased region" description="Low complexity" evidence="1">
    <location>
        <begin position="1320"/>
        <end position="1337"/>
    </location>
</feature>
<feature type="compositionally biased region" description="Basic residues" evidence="1">
    <location>
        <begin position="281"/>
        <end position="293"/>
    </location>
</feature>
<feature type="compositionally biased region" description="Polar residues" evidence="1">
    <location>
        <begin position="527"/>
        <end position="541"/>
    </location>
</feature>
<feature type="compositionally biased region" description="Polar residues" evidence="1">
    <location>
        <begin position="746"/>
        <end position="769"/>
    </location>
</feature>
<feature type="region of interest" description="Disordered" evidence="1">
    <location>
        <begin position="13"/>
        <end position="626"/>
    </location>
</feature>
<proteinExistence type="predicted"/>
<organism evidence="2">
    <name type="scientific">Blastobotrys adeninivorans</name>
    <name type="common">Yeast</name>
    <name type="synonym">Arxula adeninivorans</name>
    <dbReference type="NCBI Taxonomy" id="409370"/>
    <lineage>
        <taxon>Eukaryota</taxon>
        <taxon>Fungi</taxon>
        <taxon>Dikarya</taxon>
        <taxon>Ascomycota</taxon>
        <taxon>Saccharomycotina</taxon>
        <taxon>Dipodascomycetes</taxon>
        <taxon>Dipodascales</taxon>
        <taxon>Trichomonascaceae</taxon>
        <taxon>Blastobotrys</taxon>
    </lineage>
</organism>
<feature type="compositionally biased region" description="Basic and acidic residues" evidence="1">
    <location>
        <begin position="1150"/>
        <end position="1164"/>
    </location>
</feature>
<feature type="compositionally biased region" description="Gly residues" evidence="1">
    <location>
        <begin position="551"/>
        <end position="562"/>
    </location>
</feature>
<feature type="compositionally biased region" description="Low complexity" evidence="1">
    <location>
        <begin position="205"/>
        <end position="224"/>
    </location>
</feature>
<feature type="compositionally biased region" description="Basic and acidic residues" evidence="1">
    <location>
        <begin position="1340"/>
        <end position="1351"/>
    </location>
</feature>
<feature type="compositionally biased region" description="Polar residues" evidence="1">
    <location>
        <begin position="970"/>
        <end position="1004"/>
    </location>
</feature>
<feature type="compositionally biased region" description="Basic and acidic residues" evidence="1">
    <location>
        <begin position="1362"/>
        <end position="1371"/>
    </location>
</feature>
<feature type="region of interest" description="Disordered" evidence="1">
    <location>
        <begin position="954"/>
        <end position="1017"/>
    </location>
</feature>
<feature type="compositionally biased region" description="Low complexity" evidence="1">
    <location>
        <begin position="692"/>
        <end position="711"/>
    </location>
</feature>
<feature type="compositionally biased region" description="Polar residues" evidence="1">
    <location>
        <begin position="1278"/>
        <end position="1297"/>
    </location>
</feature>
<feature type="compositionally biased region" description="Basic and acidic residues" evidence="1">
    <location>
        <begin position="294"/>
        <end position="316"/>
    </location>
</feature>
<gene>
    <name evidence="2" type="ORF">GNLVRS02_ARAD1D37290g</name>
</gene>
<feature type="compositionally biased region" description="Basic and acidic residues" evidence="1">
    <location>
        <begin position="895"/>
        <end position="918"/>
    </location>
</feature>
<feature type="compositionally biased region" description="Basic and acidic residues" evidence="1">
    <location>
        <begin position="1047"/>
        <end position="1070"/>
    </location>
</feature>
<feature type="compositionally biased region" description="Basic and acidic residues" evidence="1">
    <location>
        <begin position="386"/>
        <end position="396"/>
    </location>
</feature>
<feature type="compositionally biased region" description="Low complexity" evidence="1">
    <location>
        <begin position="771"/>
        <end position="785"/>
    </location>
</feature>
<feature type="compositionally biased region" description="Low complexity" evidence="1">
    <location>
        <begin position="236"/>
        <end position="248"/>
    </location>
</feature>
<sequence length="1386" mass="141715">MSGLVDKVTETVSNAIFGTSDEDTTVTQGGKLSSSQEPRIPGSFDTSADAQHAQQGGMSSSSGGHRRRMSTEMAQGYDEGIPGTKCGLAHTESQAGTQSGMAAQSGTQSHRSHDEPIDTSLGMHGMKFQGITDTEGQGKSMDRPSGQLKHHNQFVTRGGGEYTTASHPSGVTAGGDTNAPTQSGLESTTHDTSARGSGWSKNDIAAGGAAAAGAAGLGGTAAALHHQSKSKKDDAQYSSQQSQSADMAGTEGSTGQRDLKSDTSGGAAGANTESSDAGHEHQHKTSKLKKFFKGSKDDKHSEKESSSHDQEADATMRAKSNAESNRPTLAGFDDSGDASKQGYEKLVGKPSDATESGKGHSKEAAAAAAAAVGAAGAGAGLAHHSKNSDSSKHATKDAQGMNMGSMQSSQGKQTKQPSQGTYHSPDPAWTQKDPSQATIPRDTTAYGSMGQEDLTKNGSGGSTPAWSQKDPSQATIPRDTTAYGSMGQEDLTKNGSGGSTPAWSQKDPSQATIPRDTTAYGTMGQEDLTSSGTGTPMNRGTGSSGTQGTALGVGGAGLGAGAGAAAIPQQTKMKETGGGPPSVSQTSRDMQYQAPQGNMQSGQAGTQPSMTRDTMPTQQQKSGIDKKTAIAAGAAAAGAGAAVYEATKSKDSPAWADKSAGMARQAHQKYGSKEDSGMGALGLNKMSGDKQASTGSGAMGMAGTTGTTGATESRQGQMGSDRMASGATGTAGMYDRSMAPDRQMGAQGTTMPSDRQMGSQGTAMTSDKQMGQAGTTGKSGTTGMTSDKQMSSDTGMEAKDSSGLDPKTKMAAGAAAGAGAAGAAAAMASANKDEKAEKTEKEKGGKIMGLFRRHSKGEKDSGKQDAGTERTLDPWSQKGETEGPTTHEAMAGHPTHLDTETQGHTHEAMAGHPTHLDTEGQSQTRNLKGEAAAVGAIGTAGAAGAAAYDHLHNKDKMSGRDDAQYAGQGAQMSPQRDTQLSGQTRDAQMSGQQPQMSGKTTKSGEMTGFGGGAPEHAQGHVAEKDTHTFGEMMGKIKPNLKSRGRKGSKDGAELNADKDLAAERGAERGTEPGAGSGAMGAGAAAGVAGAIGAGAYGATHGTKKDDNLGQREHDTLETAENRRGAYGAGLADHPLKEGEEREQTLHMLAERYRRDSHPEHEADKGIYSTRRKSSGSEESPEHLHRRKSATETFKGAVKGVTGRRKSKEHHDADVTGTTGTAGHDTLVTEREPKSHEELMGQTQREGARTGHGAGTGAAIGAGAGATAAAAGAAAGSRTGPQTSGTDAQLSSSPTDTRGSYMESRGHYTTQGTQGAQAPRTTQGMQGQGMQTQSMGSQEASPRKEHGIKDAGADSGKPSLLERAQEYYDQHFAKQPSTGKSEQGIKH</sequence>
<feature type="compositionally biased region" description="Polar residues" evidence="1">
    <location>
        <begin position="91"/>
        <end position="109"/>
    </location>
</feature>
<feature type="compositionally biased region" description="Gly residues" evidence="1">
    <location>
        <begin position="1249"/>
        <end position="1263"/>
    </location>
</feature>
<feature type="compositionally biased region" description="Basic and acidic residues" evidence="1">
    <location>
        <begin position="796"/>
        <end position="808"/>
    </location>
</feature>
<feature type="compositionally biased region" description="Low complexity" evidence="1">
    <location>
        <begin position="1264"/>
        <end position="1275"/>
    </location>
</feature>
<feature type="region of interest" description="Disordered" evidence="1">
    <location>
        <begin position="641"/>
        <end position="930"/>
    </location>
</feature>
<feature type="compositionally biased region" description="Polar residues" evidence="1">
    <location>
        <begin position="1306"/>
        <end position="1319"/>
    </location>
</feature>
<accession>A0A060THA6</accession>
<feature type="compositionally biased region" description="Low complexity" evidence="1">
    <location>
        <begin position="810"/>
        <end position="828"/>
    </location>
</feature>
<feature type="compositionally biased region" description="Polar residues" evidence="1">
    <location>
        <begin position="582"/>
        <end position="622"/>
    </location>
</feature>
<protein>
    <submittedName>
        <fullName evidence="2">ARAD1D37290p</fullName>
    </submittedName>
</protein>
<dbReference type="EMBL" id="HG937694">
    <property type="protein sequence ID" value="CDP38556.1"/>
    <property type="molecule type" value="Genomic_DNA"/>
</dbReference>
<feature type="compositionally biased region" description="Polar residues" evidence="1">
    <location>
        <begin position="499"/>
        <end position="512"/>
    </location>
</feature>
<feature type="compositionally biased region" description="Polar residues" evidence="1">
    <location>
        <begin position="25"/>
        <end position="37"/>
    </location>
</feature>
<feature type="compositionally biased region" description="Low complexity" evidence="1">
    <location>
        <begin position="50"/>
        <end position="63"/>
    </location>
</feature>
<feature type="compositionally biased region" description="Polar residues" evidence="1">
    <location>
        <begin position="178"/>
        <end position="187"/>
    </location>
</feature>
<name>A0A060THA6_BLAAD</name>
<feature type="compositionally biased region" description="Basic and acidic residues" evidence="1">
    <location>
        <begin position="1226"/>
        <end position="1238"/>
    </location>
</feature>
<feature type="region of interest" description="Disordered" evidence="1">
    <location>
        <begin position="1034"/>
        <end position="1081"/>
    </location>
</feature>
<feature type="compositionally biased region" description="Polar residues" evidence="1">
    <location>
        <begin position="462"/>
        <end position="475"/>
    </location>
</feature>
<reference evidence="2" key="2">
    <citation type="submission" date="2014-06" db="EMBL/GenBank/DDBJ databases">
        <title>The complete genome of Blastobotrys (Arxula) adeninivorans LS3 - a yeast of biotechnological interest.</title>
        <authorList>
            <person name="Kunze G."/>
            <person name="Gaillardin C."/>
            <person name="Czernicka M."/>
            <person name="Durrens P."/>
            <person name="Martin T."/>
            <person name="Boer E."/>
            <person name="Gabaldon T."/>
            <person name="Cruz J."/>
            <person name="Talla E."/>
            <person name="Marck C."/>
            <person name="Goffeau A."/>
            <person name="Barbe V."/>
            <person name="Baret P."/>
            <person name="Baronian K."/>
            <person name="Beier S."/>
            <person name="Bleykasten C."/>
            <person name="Bode R."/>
            <person name="Casaregola S."/>
            <person name="Despons L."/>
            <person name="Fairhead C."/>
            <person name="Giersberg M."/>
            <person name="Gierski P."/>
            <person name="Hahnel U."/>
            <person name="Hartmann A."/>
            <person name="Jankowska D."/>
            <person name="Jubin C."/>
            <person name="Jung P."/>
            <person name="Lafontaine I."/>
            <person name="Leh-Louis V."/>
            <person name="Lemaire M."/>
            <person name="Marcet-Houben M."/>
            <person name="Mascher M."/>
            <person name="Morel G."/>
            <person name="Richard G.-F."/>
            <person name="Riechen J."/>
            <person name="Sacerdot C."/>
            <person name="Sarkar A."/>
            <person name="Savel G."/>
            <person name="Schacherer J."/>
            <person name="Sherman D."/>
            <person name="Straub M.-L."/>
            <person name="Stein N."/>
            <person name="Thierry A."/>
            <person name="Trautwein-Schult A."/>
            <person name="Westhof E."/>
            <person name="Worch S."/>
            <person name="Dujon B."/>
            <person name="Souciet J.-L."/>
            <person name="Wincker P."/>
            <person name="Scholz U."/>
            <person name="Neuveglise N."/>
        </authorList>
    </citation>
    <scope>NUCLEOTIDE SEQUENCE</scope>
    <source>
        <strain evidence="2">LS3</strain>
    </source>
</reference>
<feature type="compositionally biased region" description="Basic and acidic residues" evidence="1">
    <location>
        <begin position="831"/>
        <end position="845"/>
    </location>
</feature>
<feature type="region of interest" description="Disordered" evidence="1">
    <location>
        <begin position="1150"/>
        <end position="1386"/>
    </location>
</feature>
<feature type="region of interest" description="Disordered" evidence="1">
    <location>
        <begin position="1095"/>
        <end position="1138"/>
    </location>
</feature>
<feature type="compositionally biased region" description="Polar residues" evidence="1">
    <location>
        <begin position="402"/>
        <end position="422"/>
    </location>
</feature>
<reference evidence="2" key="1">
    <citation type="submission" date="2014-02" db="EMBL/GenBank/DDBJ databases">
        <authorList>
            <person name="Genoscope - CEA"/>
        </authorList>
    </citation>
    <scope>NUCLEOTIDE SEQUENCE</scope>
    <source>
        <strain evidence="2">LS3</strain>
    </source>
</reference>
<feature type="compositionally biased region" description="Basic and acidic residues" evidence="1">
    <location>
        <begin position="1102"/>
        <end position="1123"/>
    </location>
</feature>
<feature type="compositionally biased region" description="Basic and acidic residues" evidence="1">
    <location>
        <begin position="954"/>
        <end position="963"/>
    </location>
</feature>
<feature type="compositionally biased region" description="Low complexity" evidence="1">
    <location>
        <begin position="364"/>
        <end position="374"/>
    </location>
</feature>
<evidence type="ECO:0000256" key="1">
    <source>
        <dbReference type="SAM" id="MobiDB-lite"/>
    </source>
</evidence>